<sequence length="54" mass="6204">MTKSNSFNLLFLTCEYCKNPSQPQDGTKILTKLFNLLSPSKPYSVYKHCRLFAS</sequence>
<evidence type="ECO:0000313" key="1">
    <source>
        <dbReference type="EMBL" id="MBX23594.1"/>
    </source>
</evidence>
<dbReference type="EMBL" id="GGEC01043110">
    <property type="protein sequence ID" value="MBX23594.1"/>
    <property type="molecule type" value="Transcribed_RNA"/>
</dbReference>
<name>A0A2P2M036_RHIMU</name>
<accession>A0A2P2M036</accession>
<organism evidence="1">
    <name type="scientific">Rhizophora mucronata</name>
    <name type="common">Asiatic mangrove</name>
    <dbReference type="NCBI Taxonomy" id="61149"/>
    <lineage>
        <taxon>Eukaryota</taxon>
        <taxon>Viridiplantae</taxon>
        <taxon>Streptophyta</taxon>
        <taxon>Embryophyta</taxon>
        <taxon>Tracheophyta</taxon>
        <taxon>Spermatophyta</taxon>
        <taxon>Magnoliopsida</taxon>
        <taxon>eudicotyledons</taxon>
        <taxon>Gunneridae</taxon>
        <taxon>Pentapetalae</taxon>
        <taxon>rosids</taxon>
        <taxon>fabids</taxon>
        <taxon>Malpighiales</taxon>
        <taxon>Rhizophoraceae</taxon>
        <taxon>Rhizophora</taxon>
    </lineage>
</organism>
<protein>
    <submittedName>
        <fullName evidence="1">Uncharacterized protein</fullName>
    </submittedName>
</protein>
<reference evidence="1" key="1">
    <citation type="submission" date="2018-02" db="EMBL/GenBank/DDBJ databases">
        <title>Rhizophora mucronata_Transcriptome.</title>
        <authorList>
            <person name="Meera S.P."/>
            <person name="Sreeshan A."/>
            <person name="Augustine A."/>
        </authorList>
    </citation>
    <scope>NUCLEOTIDE SEQUENCE</scope>
    <source>
        <tissue evidence="1">Leaf</tissue>
    </source>
</reference>
<proteinExistence type="predicted"/>
<dbReference type="AlphaFoldDB" id="A0A2P2M036"/>